<keyword evidence="1" id="KW-0812">Transmembrane</keyword>
<accession>A0A2T7BEP5</accession>
<evidence type="ECO:0000313" key="3">
    <source>
        <dbReference type="Proteomes" id="UP000244450"/>
    </source>
</evidence>
<keyword evidence="3" id="KW-1185">Reference proteome</keyword>
<comment type="caution">
    <text evidence="2">The sequence shown here is derived from an EMBL/GenBank/DDBJ whole genome shotgun (WGS) entry which is preliminary data.</text>
</comment>
<dbReference type="RefSeq" id="WP_108686600.1">
    <property type="nucleotide sequence ID" value="NZ_QCYK01000002.1"/>
</dbReference>
<dbReference type="AlphaFoldDB" id="A0A2T7BEP5"/>
<dbReference type="OrthoDB" id="2376202at2"/>
<feature type="transmembrane region" description="Helical" evidence="1">
    <location>
        <begin position="67"/>
        <end position="89"/>
    </location>
</feature>
<evidence type="ECO:0000256" key="1">
    <source>
        <dbReference type="SAM" id="Phobius"/>
    </source>
</evidence>
<dbReference type="InterPro" id="IPR043739">
    <property type="entry name" value="DUF5684"/>
</dbReference>
<keyword evidence="1" id="KW-1133">Transmembrane helix</keyword>
<dbReference type="Pfam" id="PF18936">
    <property type="entry name" value="DUF5684"/>
    <property type="match status" value="1"/>
</dbReference>
<name>A0A2T7BEP5_9BACT</name>
<protein>
    <recommendedName>
        <fullName evidence="4">Signal peptidase I</fullName>
    </recommendedName>
</protein>
<dbReference type="Proteomes" id="UP000244450">
    <property type="component" value="Unassembled WGS sequence"/>
</dbReference>
<organism evidence="2 3">
    <name type="scientific">Chitinophaga parva</name>
    <dbReference type="NCBI Taxonomy" id="2169414"/>
    <lineage>
        <taxon>Bacteria</taxon>
        <taxon>Pseudomonadati</taxon>
        <taxon>Bacteroidota</taxon>
        <taxon>Chitinophagia</taxon>
        <taxon>Chitinophagales</taxon>
        <taxon>Chitinophagaceae</taxon>
        <taxon>Chitinophaga</taxon>
    </lineage>
</organism>
<evidence type="ECO:0000313" key="2">
    <source>
        <dbReference type="EMBL" id="PUZ24759.1"/>
    </source>
</evidence>
<reference evidence="2 3" key="1">
    <citation type="submission" date="2018-04" db="EMBL/GenBank/DDBJ databases">
        <title>Chitinophaga fuyangensis sp. nov., isolated from soil in a chemical factory.</title>
        <authorList>
            <person name="Chen K."/>
        </authorList>
    </citation>
    <scope>NUCLEOTIDE SEQUENCE [LARGE SCALE GENOMIC DNA]</scope>
    <source>
        <strain evidence="2 3">LY-1</strain>
    </source>
</reference>
<sequence length="140" mass="15398">MNEYSNGTSGMGAVMGFMSFIYFLAIIASIAGMWKIFQKAGEEGWKAIIPIYNLIILLKVIGKPWWWLFLFCIPLVNIYAAVMVCYLLARSFGKDAGFAVGIFFLGFIFIPMLGFGSARYIGPGGNAQDLDQRIGSIGLS</sequence>
<gene>
    <name evidence="2" type="ORF">DCC81_10485</name>
</gene>
<feature type="transmembrane region" description="Helical" evidence="1">
    <location>
        <begin position="96"/>
        <end position="115"/>
    </location>
</feature>
<keyword evidence="1" id="KW-0472">Membrane</keyword>
<proteinExistence type="predicted"/>
<evidence type="ECO:0008006" key="4">
    <source>
        <dbReference type="Google" id="ProtNLM"/>
    </source>
</evidence>
<dbReference type="EMBL" id="QCYK01000002">
    <property type="protein sequence ID" value="PUZ24759.1"/>
    <property type="molecule type" value="Genomic_DNA"/>
</dbReference>
<feature type="transmembrane region" description="Helical" evidence="1">
    <location>
        <begin position="12"/>
        <end position="32"/>
    </location>
</feature>